<dbReference type="SMART" id="SM00281">
    <property type="entry name" value="LamB"/>
    <property type="match status" value="1"/>
</dbReference>
<evidence type="ECO:0000256" key="4">
    <source>
        <dbReference type="ARBA" id="ARBA00022729"/>
    </source>
</evidence>
<keyword evidence="14" id="KW-1185">Reference proteome</keyword>
<evidence type="ECO:0000256" key="6">
    <source>
        <dbReference type="ARBA" id="ARBA00022869"/>
    </source>
</evidence>
<reference evidence="15" key="1">
    <citation type="submission" date="2016-11" db="UniProtKB">
        <authorList>
            <consortium name="WormBaseParasite"/>
        </authorList>
    </citation>
    <scope>IDENTIFICATION</scope>
</reference>
<dbReference type="CDD" id="cd00055">
    <property type="entry name" value="EGF_Lam"/>
    <property type="match status" value="5"/>
</dbReference>
<keyword evidence="2" id="KW-0964">Secreted</keyword>
<dbReference type="InterPro" id="IPR056863">
    <property type="entry name" value="LMN_ATRN_NET-like_EGF"/>
</dbReference>
<dbReference type="InterPro" id="IPR000034">
    <property type="entry name" value="Laminin_IV"/>
</dbReference>
<feature type="domain" description="Laminin EGF-like" evidence="11">
    <location>
        <begin position="386"/>
        <end position="440"/>
    </location>
</feature>
<dbReference type="Pfam" id="PF24973">
    <property type="entry name" value="EGF_LMN_ATRN"/>
    <property type="match status" value="1"/>
</dbReference>
<dbReference type="SUPFAM" id="SSF57196">
    <property type="entry name" value="EGF/Laminin"/>
    <property type="match status" value="5"/>
</dbReference>
<keyword evidence="4" id="KW-0732">Signal</keyword>
<feature type="disulfide bond" evidence="10">
    <location>
        <begin position="461"/>
        <end position="470"/>
    </location>
</feature>
<evidence type="ECO:0000256" key="10">
    <source>
        <dbReference type="PROSITE-ProRule" id="PRU00460"/>
    </source>
</evidence>
<dbReference type="PROSITE" id="PS51115">
    <property type="entry name" value="LAMININ_IVA"/>
    <property type="match status" value="1"/>
</dbReference>
<dbReference type="GO" id="GO:0005604">
    <property type="term" value="C:basement membrane"/>
    <property type="evidence" value="ECO:0007669"/>
    <property type="project" value="UniProtKB-SubCell"/>
</dbReference>
<dbReference type="PROSITE" id="PS01248">
    <property type="entry name" value="EGF_LAM_1"/>
    <property type="match status" value="2"/>
</dbReference>
<dbReference type="Pfam" id="PF00052">
    <property type="entry name" value="Laminin_B"/>
    <property type="match status" value="1"/>
</dbReference>
<feature type="disulfide bond" evidence="10">
    <location>
        <begin position="416"/>
        <end position="425"/>
    </location>
</feature>
<protein>
    <submittedName>
        <fullName evidence="15">Laminin subunit alpha-2</fullName>
    </submittedName>
</protein>
<evidence type="ECO:0000256" key="8">
    <source>
        <dbReference type="ARBA" id="ARBA00023180"/>
    </source>
</evidence>
<dbReference type="FunFam" id="2.60.120.260:FF:000017">
    <property type="entry name" value="Laminin subunit alpha 2"/>
    <property type="match status" value="1"/>
</dbReference>
<accession>A0A1I7WS22</accession>
<proteinExistence type="predicted"/>
<dbReference type="InterPro" id="IPR008211">
    <property type="entry name" value="Laminin_N"/>
</dbReference>
<feature type="domain" description="Laminin EGF-like" evidence="11">
    <location>
        <begin position="441"/>
        <end position="490"/>
    </location>
</feature>
<evidence type="ECO:0000256" key="1">
    <source>
        <dbReference type="ARBA" id="ARBA00004302"/>
    </source>
</evidence>
<feature type="domain" description="Laminin IV type A" evidence="12">
    <location>
        <begin position="511"/>
        <end position="712"/>
    </location>
</feature>
<evidence type="ECO:0000256" key="2">
    <source>
        <dbReference type="ARBA" id="ARBA00022525"/>
    </source>
</evidence>
<dbReference type="GO" id="GO:0009888">
    <property type="term" value="P:tissue development"/>
    <property type="evidence" value="ECO:0007669"/>
    <property type="project" value="TreeGrafter"/>
</dbReference>
<dbReference type="PANTHER" id="PTHR10574">
    <property type="entry name" value="NETRIN/LAMININ-RELATED"/>
    <property type="match status" value="1"/>
</dbReference>
<evidence type="ECO:0000313" key="14">
    <source>
        <dbReference type="Proteomes" id="UP000095283"/>
    </source>
</evidence>
<dbReference type="SMART" id="SM00180">
    <property type="entry name" value="EGF_Lam"/>
    <property type="match status" value="5"/>
</dbReference>
<keyword evidence="8" id="KW-0325">Glycoprotein</keyword>
<dbReference type="InterPro" id="IPR002049">
    <property type="entry name" value="LE_dom"/>
</dbReference>
<dbReference type="PROSITE" id="PS00022">
    <property type="entry name" value="EGF_1"/>
    <property type="match status" value="1"/>
</dbReference>
<evidence type="ECO:0000259" key="13">
    <source>
        <dbReference type="PROSITE" id="PS51117"/>
    </source>
</evidence>
<organism evidence="14 15">
    <name type="scientific">Heterorhabditis bacteriophora</name>
    <name type="common">Entomopathogenic nematode worm</name>
    <dbReference type="NCBI Taxonomy" id="37862"/>
    <lineage>
        <taxon>Eukaryota</taxon>
        <taxon>Metazoa</taxon>
        <taxon>Ecdysozoa</taxon>
        <taxon>Nematoda</taxon>
        <taxon>Chromadorea</taxon>
        <taxon>Rhabditida</taxon>
        <taxon>Rhabditina</taxon>
        <taxon>Rhabditomorpha</taxon>
        <taxon>Strongyloidea</taxon>
        <taxon>Heterorhabditidae</taxon>
        <taxon>Heterorhabditis</taxon>
    </lineage>
</organism>
<dbReference type="InterPro" id="IPR000742">
    <property type="entry name" value="EGF"/>
</dbReference>
<evidence type="ECO:0000256" key="3">
    <source>
        <dbReference type="ARBA" id="ARBA00022530"/>
    </source>
</evidence>
<feature type="domain" description="Laminin N-terminal" evidence="13">
    <location>
        <begin position="6"/>
        <end position="258"/>
    </location>
</feature>
<dbReference type="Gene3D" id="2.10.25.10">
    <property type="entry name" value="Laminin"/>
    <property type="match status" value="5"/>
</dbReference>
<evidence type="ECO:0000256" key="5">
    <source>
        <dbReference type="ARBA" id="ARBA00022737"/>
    </source>
</evidence>
<dbReference type="Pfam" id="PF00055">
    <property type="entry name" value="Laminin_N"/>
    <property type="match status" value="1"/>
</dbReference>
<keyword evidence="9 10" id="KW-0424">Laminin EGF-like domain</keyword>
<dbReference type="AlphaFoldDB" id="A0A1I7WS22"/>
<evidence type="ECO:0000259" key="11">
    <source>
        <dbReference type="PROSITE" id="PS50027"/>
    </source>
</evidence>
<name>A0A1I7WS22_HETBA</name>
<evidence type="ECO:0000313" key="15">
    <source>
        <dbReference type="WBParaSite" id="Hba_07977"/>
    </source>
</evidence>
<keyword evidence="5" id="KW-0677">Repeat</keyword>
<dbReference type="Gene3D" id="2.60.120.260">
    <property type="entry name" value="Galactose-binding domain-like"/>
    <property type="match status" value="1"/>
</dbReference>
<dbReference type="WBParaSite" id="Hba_07977">
    <property type="protein sequence ID" value="Hba_07977"/>
    <property type="gene ID" value="Hba_07977"/>
</dbReference>
<sequence>MAWNISERGLFPNIFNLATNSLISASATCGQTHREEYCKLVEHVLLRKTTHGGSPQCDICDANDVHHRHPIEFAIDGTRRWWQSPSLANGLRFEKVNITIDLRQEYQVAYVVVKMGNAPRPGTWVLEKSLDGVTYEPWQYYATSDAECMRQFGVPATTGVPRFQRDDEVVHCTSEYSKLTPLELGEIHTSLVNGRPGVEKPSAELQKFTRARFVRLRLISPRTLNADLMIINQQSHRIDKSVTMRYFYSITDISIGGQCICYGHAESCPSDPVTGQFKCECRHNTCGESCNRCCPMFNQLPWKPGTNAQPNVCQQCQCFSHADLCVFDEELDRNKWSITPEGVYEGGGRCIECKHNTEGFNCERCKDGYYRPSGLSHYREDACRSCDCDLVGSISDVCIRDDQSAQTGQHPGDCVCKAGFGGRRCERCARGYRNYPTCEPCPCNQAGSVNFDTCEEDNCQCKANVEGLYCDRCKPGTIHLNAANPQGCQPCFCFGITNNCTQIEWNTAAISNNVGWNLTDLSGGRDIRPETENGEVLMFNANQNKDRSLYYWKAPDSFNGNMVGQLFVLLFYIYLNSYGGNLHYYVYYVPTEQGNSVPVADLVIEGNGVKLEYYTRIDFFPRENMTVQIPIREGNGWYNSNSRMPVDKADMMRALANVEKFMVRAMYQQKQLQSSIFGLTLDTAVPPPEVEASEEDVLHSVPIDTLMRGVEVCSCLENFAGNSCESCAPGYRRVNNQLYGGRCEKCNCEQHSNTCDPYTGACTMCKHNTTGDRCEFCIPGHYGNPSLGGELGACKPCACPSLENNRSPECVMTQVRVGFSIEFKF</sequence>
<comment type="subcellular location">
    <subcellularLocation>
        <location evidence="1">Secreted</location>
        <location evidence="1">Extracellular space</location>
        <location evidence="1">Extracellular matrix</location>
        <location evidence="1">Basement membrane</location>
    </subcellularLocation>
</comment>
<dbReference type="FunFam" id="2.10.25.10:FF:000069">
    <property type="entry name" value="Laminin subunit alpha 1"/>
    <property type="match status" value="1"/>
</dbReference>
<keyword evidence="7 10" id="KW-1015">Disulfide bond</keyword>
<dbReference type="FunFam" id="2.10.25.10:FF:000106">
    <property type="entry name" value="Heparan sulfate proteoglycan 2"/>
    <property type="match status" value="1"/>
</dbReference>
<evidence type="ECO:0000256" key="7">
    <source>
        <dbReference type="ARBA" id="ARBA00023157"/>
    </source>
</evidence>
<dbReference type="SMART" id="SM00136">
    <property type="entry name" value="LamNT"/>
    <property type="match status" value="1"/>
</dbReference>
<comment type="caution">
    <text evidence="10">Lacks conserved residue(s) required for the propagation of feature annotation.</text>
</comment>
<dbReference type="Pfam" id="PF00053">
    <property type="entry name" value="EGF_laminin"/>
    <property type="match status" value="5"/>
</dbReference>
<dbReference type="Proteomes" id="UP000095283">
    <property type="component" value="Unplaced"/>
</dbReference>
<feature type="disulfide bond" evidence="10">
    <location>
        <begin position="386"/>
        <end position="398"/>
    </location>
</feature>
<dbReference type="PROSITE" id="PS50027">
    <property type="entry name" value="EGF_LAM_2"/>
    <property type="match status" value="3"/>
</dbReference>
<feature type="disulfide bond" evidence="10">
    <location>
        <begin position="765"/>
        <end position="774"/>
    </location>
</feature>
<dbReference type="GO" id="GO:0009887">
    <property type="term" value="P:animal organ morphogenesis"/>
    <property type="evidence" value="ECO:0007669"/>
    <property type="project" value="TreeGrafter"/>
</dbReference>
<dbReference type="InterPro" id="IPR050440">
    <property type="entry name" value="Laminin/Netrin_ECM"/>
</dbReference>
<feature type="domain" description="Laminin EGF-like" evidence="11">
    <location>
        <begin position="746"/>
        <end position="796"/>
    </location>
</feature>
<evidence type="ECO:0000256" key="9">
    <source>
        <dbReference type="ARBA" id="ARBA00023292"/>
    </source>
</evidence>
<dbReference type="PANTHER" id="PTHR10574:SF444">
    <property type="entry name" value="BASEMENT MEMBRANE-SPECIFIC HEPARAN SULFATE PROTEOGLYCAN CORE PROTEIN"/>
    <property type="match status" value="1"/>
</dbReference>
<evidence type="ECO:0000259" key="12">
    <source>
        <dbReference type="PROSITE" id="PS51115"/>
    </source>
</evidence>
<keyword evidence="6" id="KW-0084">Basement membrane</keyword>
<dbReference type="PROSITE" id="PS51117">
    <property type="entry name" value="LAMININ_NTER"/>
    <property type="match status" value="1"/>
</dbReference>
<keyword evidence="3" id="KW-0272">Extracellular matrix</keyword>